<name>A0A8X6QB41_NEPPI</name>
<dbReference type="InterPro" id="IPR004088">
    <property type="entry name" value="KH_dom_type_1"/>
</dbReference>
<feature type="domain" description="K Homology" evidence="1">
    <location>
        <begin position="49"/>
        <end position="99"/>
    </location>
</feature>
<dbReference type="OrthoDB" id="10027144at2759"/>
<dbReference type="Proteomes" id="UP000887013">
    <property type="component" value="Unassembled WGS sequence"/>
</dbReference>
<dbReference type="Pfam" id="PF00013">
    <property type="entry name" value="KH_1"/>
    <property type="match status" value="1"/>
</dbReference>
<gene>
    <name evidence="2" type="primary">X975_06383</name>
    <name evidence="2" type="ORF">NPIL_185571</name>
</gene>
<evidence type="ECO:0000259" key="1">
    <source>
        <dbReference type="Pfam" id="PF00013"/>
    </source>
</evidence>
<comment type="caution">
    <text evidence="2">The sequence shown here is derived from an EMBL/GenBank/DDBJ whole genome shotgun (WGS) entry which is preliminary data.</text>
</comment>
<dbReference type="SUPFAM" id="SSF54791">
    <property type="entry name" value="Eukaryotic type KH-domain (KH-domain type I)"/>
    <property type="match status" value="1"/>
</dbReference>
<organism evidence="2 3">
    <name type="scientific">Nephila pilipes</name>
    <name type="common">Giant wood spider</name>
    <name type="synonym">Nephila maculata</name>
    <dbReference type="NCBI Taxonomy" id="299642"/>
    <lineage>
        <taxon>Eukaryota</taxon>
        <taxon>Metazoa</taxon>
        <taxon>Ecdysozoa</taxon>
        <taxon>Arthropoda</taxon>
        <taxon>Chelicerata</taxon>
        <taxon>Arachnida</taxon>
        <taxon>Araneae</taxon>
        <taxon>Araneomorphae</taxon>
        <taxon>Entelegynae</taxon>
        <taxon>Araneoidea</taxon>
        <taxon>Nephilidae</taxon>
        <taxon>Nephila</taxon>
    </lineage>
</organism>
<keyword evidence="3" id="KW-1185">Reference proteome</keyword>
<protein>
    <submittedName>
        <fullName evidence="2">Vigilin</fullName>
    </submittedName>
</protein>
<reference evidence="2" key="1">
    <citation type="submission" date="2020-08" db="EMBL/GenBank/DDBJ databases">
        <title>Multicomponent nature underlies the extraordinary mechanical properties of spider dragline silk.</title>
        <authorList>
            <person name="Kono N."/>
            <person name="Nakamura H."/>
            <person name="Mori M."/>
            <person name="Yoshida Y."/>
            <person name="Ohtoshi R."/>
            <person name="Malay A.D."/>
            <person name="Moran D.A.P."/>
            <person name="Tomita M."/>
            <person name="Numata K."/>
            <person name="Arakawa K."/>
        </authorList>
    </citation>
    <scope>NUCLEOTIDE SEQUENCE</scope>
</reference>
<accession>A0A8X6QB41</accession>
<dbReference type="GO" id="GO:0010468">
    <property type="term" value="P:regulation of gene expression"/>
    <property type="evidence" value="ECO:0007669"/>
    <property type="project" value="UniProtKB-ARBA"/>
</dbReference>
<dbReference type="InterPro" id="IPR036612">
    <property type="entry name" value="KH_dom_type_1_sf"/>
</dbReference>
<evidence type="ECO:0000313" key="3">
    <source>
        <dbReference type="Proteomes" id="UP000887013"/>
    </source>
</evidence>
<dbReference type="EMBL" id="BMAW01126498">
    <property type="protein sequence ID" value="GFU16995.1"/>
    <property type="molecule type" value="Genomic_DNA"/>
</dbReference>
<dbReference type="GO" id="GO:0003723">
    <property type="term" value="F:RNA binding"/>
    <property type="evidence" value="ECO:0007669"/>
    <property type="project" value="InterPro"/>
</dbReference>
<dbReference type="AlphaFoldDB" id="A0A8X6QB41"/>
<proteinExistence type="predicted"/>
<evidence type="ECO:0000313" key="2">
    <source>
        <dbReference type="EMBL" id="GFU16995.1"/>
    </source>
</evidence>
<sequence>MPPPDVSSDTIILRGEQAKLGPALISVYSKTNNVKTDHMVSVNIKHKNVPDWLHKYIIGKKVANIMHMTQDLPKVRVDFIDESIRVEGLLEEIYEVCKKLKEMIYNFENKLLMKESK</sequence>
<dbReference type="Gene3D" id="3.30.1370.10">
    <property type="entry name" value="K Homology domain, type 1"/>
    <property type="match status" value="1"/>
</dbReference>